<proteinExistence type="predicted"/>
<sequence length="248" mass="28102">MRAKINISEKDFTVNLNKPIDISLTLYGNQQNVTAWYKDVPSIKPVQDGNWVASVKEGASVNFNDISFNPHAHGTHTECVGHISKKFYSINDCLTQFFFEAQLISLTPELSDGDSIFTADQIRKALNDNKPEALIIRTLPNTSTKKSFKYSHTNWPYLLEEAALLLRKLKVKHLLIDLPSVDREKDDGKLLAHKAFWNYPAKPRLDASITELIYVPNTVKDGQYLLNLQISSFHNDASPSKPILYELV</sequence>
<gene>
    <name evidence="1" type="ORF">ACFSQ0_11765</name>
</gene>
<dbReference type="Proteomes" id="UP001597357">
    <property type="component" value="Unassembled WGS sequence"/>
</dbReference>
<keyword evidence="2" id="KW-1185">Reference proteome</keyword>
<protein>
    <submittedName>
        <fullName evidence="1">Cyclase family protein</fullName>
        <ecNumber evidence="1">3.5.-.-</ecNumber>
    </submittedName>
</protein>
<reference evidence="2" key="1">
    <citation type="journal article" date="2019" name="Int. J. Syst. Evol. Microbiol.">
        <title>The Global Catalogue of Microorganisms (GCM) 10K type strain sequencing project: providing services to taxonomists for standard genome sequencing and annotation.</title>
        <authorList>
            <consortium name="The Broad Institute Genomics Platform"/>
            <consortium name="The Broad Institute Genome Sequencing Center for Infectious Disease"/>
            <person name="Wu L."/>
            <person name="Ma J."/>
        </authorList>
    </citation>
    <scope>NUCLEOTIDE SEQUENCE [LARGE SCALE GENOMIC DNA]</scope>
    <source>
        <strain evidence="2">KCTC 42255</strain>
    </source>
</reference>
<name>A0ABW5SHQ7_9FLAO</name>
<dbReference type="EMBL" id="JBHULZ010000041">
    <property type="protein sequence ID" value="MFD2698672.1"/>
    <property type="molecule type" value="Genomic_DNA"/>
</dbReference>
<dbReference type="EC" id="3.5.-.-" evidence="1"/>
<dbReference type="Pfam" id="PF04199">
    <property type="entry name" value="Cyclase"/>
    <property type="match status" value="1"/>
</dbReference>
<dbReference type="GO" id="GO:0016787">
    <property type="term" value="F:hydrolase activity"/>
    <property type="evidence" value="ECO:0007669"/>
    <property type="project" value="UniProtKB-KW"/>
</dbReference>
<evidence type="ECO:0000313" key="2">
    <source>
        <dbReference type="Proteomes" id="UP001597357"/>
    </source>
</evidence>
<keyword evidence="1" id="KW-0378">Hydrolase</keyword>
<organism evidence="1 2">
    <name type="scientific">Mesonia sediminis</name>
    <dbReference type="NCBI Taxonomy" id="1703946"/>
    <lineage>
        <taxon>Bacteria</taxon>
        <taxon>Pseudomonadati</taxon>
        <taxon>Bacteroidota</taxon>
        <taxon>Flavobacteriia</taxon>
        <taxon>Flavobacteriales</taxon>
        <taxon>Flavobacteriaceae</taxon>
        <taxon>Mesonia</taxon>
    </lineage>
</organism>
<dbReference type="SUPFAM" id="SSF102198">
    <property type="entry name" value="Putative cyclase"/>
    <property type="match status" value="1"/>
</dbReference>
<dbReference type="RefSeq" id="WP_379048496.1">
    <property type="nucleotide sequence ID" value="NZ_JBHULZ010000041.1"/>
</dbReference>
<dbReference type="InterPro" id="IPR037175">
    <property type="entry name" value="KFase_sf"/>
</dbReference>
<dbReference type="InterPro" id="IPR007325">
    <property type="entry name" value="KFase/CYL"/>
</dbReference>
<accession>A0ABW5SHQ7</accession>
<evidence type="ECO:0000313" key="1">
    <source>
        <dbReference type="EMBL" id="MFD2698672.1"/>
    </source>
</evidence>
<dbReference type="Gene3D" id="3.50.30.50">
    <property type="entry name" value="Putative cyclase"/>
    <property type="match status" value="1"/>
</dbReference>
<comment type="caution">
    <text evidence="1">The sequence shown here is derived from an EMBL/GenBank/DDBJ whole genome shotgun (WGS) entry which is preliminary data.</text>
</comment>